<evidence type="ECO:0000313" key="1">
    <source>
        <dbReference type="EMBL" id="RON20940.1"/>
    </source>
</evidence>
<protein>
    <recommendedName>
        <fullName evidence="3">Ig-like domain repeat protein</fullName>
    </recommendedName>
</protein>
<evidence type="ECO:0000313" key="2">
    <source>
        <dbReference type="Proteomes" id="UP000285636"/>
    </source>
</evidence>
<proteinExistence type="predicted"/>
<name>A0A423I5W3_9PSED</name>
<dbReference type="AlphaFoldDB" id="A0A423I5W3"/>
<comment type="caution">
    <text evidence="1">The sequence shown here is derived from an EMBL/GenBank/DDBJ whole genome shotgun (WGS) entry which is preliminary data.</text>
</comment>
<sequence>MNGPSAELVTDDLPSPYIRESRTSGTSGLLNPLALRSSCTIGMLYTTDPADRVSVTWAGTAGAGSYTSPFFSVGTLRPLEVGIGGVPLTIFNLGHTVTVTYTVIRGNAEPVTSQPLIFYVLSVSQSDLPRPFITQASDSGEGLVLDVNRLTEFTLRINAWILQMRGQFFWLRLLGTNADGSPFNEVYWSAPSNVVGPEFSKGFHAQNFSADPLKGLENHSILTLVLKVGLQGSQDETLSQPFAHRSYIVRTGAPITPVRPLIQSVKDLDQDIIDGGSTAHASVTIEGTAMVGGEVEIFDGLISKGTARADSGRWEFLMVDLGIGRHVFKAVALYGSNEESNTWTINVALPLPLPLTIKEAPDNTNLDPAAARERLTAVLNYDMVSTDLVRVMWVGTPGAGTRTTAPVQAGNISPREILLPTTLVTANVGTRVTVTFSYTRGTSAPVVSEPLSLNVLANPAGEQGWAQ</sequence>
<evidence type="ECO:0008006" key="3">
    <source>
        <dbReference type="Google" id="ProtNLM"/>
    </source>
</evidence>
<dbReference type="EMBL" id="MOBK01000006">
    <property type="protein sequence ID" value="RON20940.1"/>
    <property type="molecule type" value="Genomic_DNA"/>
</dbReference>
<gene>
    <name evidence="1" type="ORF">BK660_18045</name>
</gene>
<accession>A0A423I5W3</accession>
<organism evidence="1 2">
    <name type="scientific">Pseudomonas brassicacearum</name>
    <dbReference type="NCBI Taxonomy" id="930166"/>
    <lineage>
        <taxon>Bacteria</taxon>
        <taxon>Pseudomonadati</taxon>
        <taxon>Pseudomonadota</taxon>
        <taxon>Gammaproteobacteria</taxon>
        <taxon>Pseudomonadales</taxon>
        <taxon>Pseudomonadaceae</taxon>
        <taxon>Pseudomonas</taxon>
    </lineage>
</organism>
<reference evidence="1 2" key="1">
    <citation type="submission" date="2016-10" db="EMBL/GenBank/DDBJ databases">
        <title>Comparative genome analysis of multiple Pseudomonas spp. focuses on biocontrol and plant growth promoting traits.</title>
        <authorList>
            <person name="Tao X.-Y."/>
            <person name="Taylor C.G."/>
        </authorList>
    </citation>
    <scope>NUCLEOTIDE SEQUENCE [LARGE SCALE GENOMIC DNA]</scope>
    <source>
        <strain evidence="1 2">38D7</strain>
    </source>
</reference>
<dbReference type="Proteomes" id="UP000285636">
    <property type="component" value="Unassembled WGS sequence"/>
</dbReference>